<comment type="similarity">
    <text evidence="1">Belongs to the metallo-dependent hydrolases superfamily. TatD-type hydrolase family.</text>
</comment>
<dbReference type="GO" id="GO:0046872">
    <property type="term" value="F:metal ion binding"/>
    <property type="evidence" value="ECO:0007669"/>
    <property type="project" value="UniProtKB-KW"/>
</dbReference>
<evidence type="ECO:0000256" key="3">
    <source>
        <dbReference type="ARBA" id="ARBA00022801"/>
    </source>
</evidence>
<keyword evidence="3" id="KW-0378">Hydrolase</keyword>
<dbReference type="FunFam" id="3.20.20.140:FF:000005">
    <property type="entry name" value="TatD family hydrolase"/>
    <property type="match status" value="1"/>
</dbReference>
<feature type="binding site" evidence="4">
    <location>
        <position position="131"/>
    </location>
    <ligand>
        <name>a divalent metal cation</name>
        <dbReference type="ChEBI" id="CHEBI:60240"/>
        <label>2</label>
    </ligand>
</feature>
<evidence type="ECO:0000256" key="2">
    <source>
        <dbReference type="ARBA" id="ARBA00022723"/>
    </source>
</evidence>
<keyword evidence="6" id="KW-1185">Reference proteome</keyword>
<dbReference type="GO" id="GO:0005829">
    <property type="term" value="C:cytosol"/>
    <property type="evidence" value="ECO:0007669"/>
    <property type="project" value="TreeGrafter"/>
</dbReference>
<organism evidence="5 6">
    <name type="scientific">Thermodesulfatator autotrophicus</name>
    <dbReference type="NCBI Taxonomy" id="1795632"/>
    <lineage>
        <taxon>Bacteria</taxon>
        <taxon>Pseudomonadati</taxon>
        <taxon>Thermodesulfobacteriota</taxon>
        <taxon>Thermodesulfobacteria</taxon>
        <taxon>Thermodesulfobacteriales</taxon>
        <taxon>Thermodesulfatatoraceae</taxon>
        <taxon>Thermodesulfatator</taxon>
    </lineage>
</organism>
<dbReference type="Pfam" id="PF01026">
    <property type="entry name" value="TatD_DNase"/>
    <property type="match status" value="1"/>
</dbReference>
<dbReference type="InterPro" id="IPR015991">
    <property type="entry name" value="TatD/YcfH-like"/>
</dbReference>
<dbReference type="PANTHER" id="PTHR46124">
    <property type="entry name" value="D-AMINOACYL-TRNA DEACYLASE"/>
    <property type="match status" value="1"/>
</dbReference>
<dbReference type="InterPro" id="IPR018228">
    <property type="entry name" value="DNase_TatD-rel_CS"/>
</dbReference>
<comment type="caution">
    <text evidence="5">The sequence shown here is derived from an EMBL/GenBank/DDBJ whole genome shotgun (WGS) entry which is preliminary data.</text>
</comment>
<dbReference type="STRING" id="1795632.TH606_09410"/>
<reference evidence="5 6" key="1">
    <citation type="submission" date="2016-02" db="EMBL/GenBank/DDBJ databases">
        <title>Draft genome sequence of Thermodesulfatator sp. S606.</title>
        <authorList>
            <person name="Lai Q."/>
            <person name="Cao J."/>
            <person name="Dupont S."/>
            <person name="Shao Z."/>
            <person name="Jebbar M."/>
            <person name="Alain K."/>
        </authorList>
    </citation>
    <scope>NUCLEOTIDE SEQUENCE [LARGE SCALE GENOMIC DNA]</scope>
    <source>
        <strain evidence="5 6">S606</strain>
    </source>
</reference>
<dbReference type="PIRSF" id="PIRSF005902">
    <property type="entry name" value="DNase_TatD"/>
    <property type="match status" value="1"/>
</dbReference>
<gene>
    <name evidence="5" type="ORF">TH606_09410</name>
</gene>
<dbReference type="CDD" id="cd01310">
    <property type="entry name" value="TatD_DNAse"/>
    <property type="match status" value="1"/>
</dbReference>
<protein>
    <recommendedName>
        <fullName evidence="7">Hydrolase TatD</fullName>
    </recommendedName>
</protein>
<dbReference type="InterPro" id="IPR001130">
    <property type="entry name" value="TatD-like"/>
</dbReference>
<feature type="binding site" evidence="4">
    <location>
        <position position="9"/>
    </location>
    <ligand>
        <name>a divalent metal cation</name>
        <dbReference type="ChEBI" id="CHEBI:60240"/>
        <label>1</label>
    </ligand>
</feature>
<dbReference type="OrthoDB" id="9810005at2"/>
<evidence type="ECO:0000256" key="1">
    <source>
        <dbReference type="ARBA" id="ARBA00009275"/>
    </source>
</evidence>
<feature type="binding site" evidence="4">
    <location>
        <position position="7"/>
    </location>
    <ligand>
        <name>a divalent metal cation</name>
        <dbReference type="ChEBI" id="CHEBI:60240"/>
        <label>1</label>
    </ligand>
</feature>
<evidence type="ECO:0000313" key="6">
    <source>
        <dbReference type="Proteomes" id="UP000076964"/>
    </source>
</evidence>
<dbReference type="NCBIfam" id="TIGR00010">
    <property type="entry name" value="YchF/TatD family DNA exonuclease"/>
    <property type="match status" value="1"/>
</dbReference>
<dbReference type="Gene3D" id="3.20.20.140">
    <property type="entry name" value="Metal-dependent hydrolases"/>
    <property type="match status" value="1"/>
</dbReference>
<sequence>MKLIDTHAHLNLKSSYKKEEIPEVIARAREAGVEKIINVGIDIKTSIRALELAQEYEGLFATAGIHPHEVKKINDETYPILKSLLDNPKMVAVGEIGLDYAKEYSPRKLQQEHFLRQLALARELKLPVVIHSRAASPDITGLLVTELPEKFVFHCYAGDVAEARKILDLGGFISVTGIITFPKGENIREVVRFVPLDRLMAETDCPFLTPVPFRGKRNEPAFVRYVVEKIAEVKKVPFEKCAEATTKCAEEFFGI</sequence>
<dbReference type="PANTHER" id="PTHR46124:SF2">
    <property type="entry name" value="D-AMINOACYL-TRNA DEACYLASE"/>
    <property type="match status" value="1"/>
</dbReference>
<evidence type="ECO:0000256" key="4">
    <source>
        <dbReference type="PIRSR" id="PIRSR005902-1"/>
    </source>
</evidence>
<dbReference type="AlphaFoldDB" id="A0A177E5G4"/>
<evidence type="ECO:0000313" key="5">
    <source>
        <dbReference type="EMBL" id="OAG26956.1"/>
    </source>
</evidence>
<proteinExistence type="inferred from homology"/>
<evidence type="ECO:0008006" key="7">
    <source>
        <dbReference type="Google" id="ProtNLM"/>
    </source>
</evidence>
<name>A0A177E5G4_9BACT</name>
<feature type="binding site" evidence="4">
    <location>
        <position position="95"/>
    </location>
    <ligand>
        <name>a divalent metal cation</name>
        <dbReference type="ChEBI" id="CHEBI:60240"/>
        <label>1</label>
    </ligand>
</feature>
<dbReference type="PROSITE" id="PS01137">
    <property type="entry name" value="TATD_1"/>
    <property type="match status" value="1"/>
</dbReference>
<dbReference type="SUPFAM" id="SSF51556">
    <property type="entry name" value="Metallo-dependent hydrolases"/>
    <property type="match status" value="1"/>
</dbReference>
<accession>A0A177E5G4</accession>
<dbReference type="InterPro" id="IPR032466">
    <property type="entry name" value="Metal_Hydrolase"/>
</dbReference>
<dbReference type="EMBL" id="LSFI01000047">
    <property type="protein sequence ID" value="OAG26956.1"/>
    <property type="molecule type" value="Genomic_DNA"/>
</dbReference>
<dbReference type="RefSeq" id="WP_068543257.1">
    <property type="nucleotide sequence ID" value="NZ_LSFI01000047.1"/>
</dbReference>
<feature type="binding site" evidence="4">
    <location>
        <position position="204"/>
    </location>
    <ligand>
        <name>a divalent metal cation</name>
        <dbReference type="ChEBI" id="CHEBI:60240"/>
        <label>1</label>
    </ligand>
</feature>
<dbReference type="Proteomes" id="UP000076964">
    <property type="component" value="Unassembled WGS sequence"/>
</dbReference>
<dbReference type="GO" id="GO:0004536">
    <property type="term" value="F:DNA nuclease activity"/>
    <property type="evidence" value="ECO:0007669"/>
    <property type="project" value="InterPro"/>
</dbReference>
<dbReference type="GO" id="GO:0016788">
    <property type="term" value="F:hydrolase activity, acting on ester bonds"/>
    <property type="evidence" value="ECO:0007669"/>
    <property type="project" value="InterPro"/>
</dbReference>
<feature type="binding site" evidence="4">
    <location>
        <position position="154"/>
    </location>
    <ligand>
        <name>a divalent metal cation</name>
        <dbReference type="ChEBI" id="CHEBI:60240"/>
        <label>2</label>
    </ligand>
</feature>
<keyword evidence="2 4" id="KW-0479">Metal-binding</keyword>